<evidence type="ECO:0000256" key="1">
    <source>
        <dbReference type="SAM" id="MobiDB-lite"/>
    </source>
</evidence>
<sequence length="139" mass="15049">MNTNSITGRFMEAFPVKSVGKSGFKVQAIKIDNSTSPDFASTPEFQLTGNYIGMADGLRRGQEVTVYFTVQGRHWEKDGRSGIMTSLQAYRIEQVERTSLKAAVQSVPKEPVGEPPVAGSSTSATGFKLPDDEAGDLPF</sequence>
<protein>
    <submittedName>
        <fullName evidence="2">DUF3127 domain-containing protein</fullName>
    </submittedName>
</protein>
<dbReference type="RefSeq" id="WP_207337869.1">
    <property type="nucleotide sequence ID" value="NZ_JAFMYU010000024.1"/>
</dbReference>
<dbReference type="AlphaFoldDB" id="A0A939GCK1"/>
<comment type="caution">
    <text evidence="2">The sequence shown here is derived from an EMBL/GenBank/DDBJ whole genome shotgun (WGS) entry which is preliminary data.</text>
</comment>
<evidence type="ECO:0000313" key="2">
    <source>
        <dbReference type="EMBL" id="MBO0933903.1"/>
    </source>
</evidence>
<evidence type="ECO:0000313" key="3">
    <source>
        <dbReference type="Proteomes" id="UP000664795"/>
    </source>
</evidence>
<feature type="region of interest" description="Disordered" evidence="1">
    <location>
        <begin position="103"/>
        <end position="139"/>
    </location>
</feature>
<gene>
    <name evidence="2" type="ORF">J2I48_23035</name>
</gene>
<dbReference type="InterPro" id="IPR021474">
    <property type="entry name" value="DUF3127"/>
</dbReference>
<keyword evidence="3" id="KW-1185">Reference proteome</keyword>
<reference evidence="2 3" key="1">
    <citation type="submission" date="2021-03" db="EMBL/GenBank/DDBJ databases">
        <title>Fibrella sp. HMF5036 genome sequencing and assembly.</title>
        <authorList>
            <person name="Kang H."/>
            <person name="Kim H."/>
            <person name="Bae S."/>
            <person name="Joh K."/>
        </authorList>
    </citation>
    <scope>NUCLEOTIDE SEQUENCE [LARGE SCALE GENOMIC DNA]</scope>
    <source>
        <strain evidence="2 3">HMF5036</strain>
    </source>
</reference>
<organism evidence="2 3">
    <name type="scientific">Fibrella aquatilis</name>
    <dbReference type="NCBI Taxonomy" id="2817059"/>
    <lineage>
        <taxon>Bacteria</taxon>
        <taxon>Pseudomonadati</taxon>
        <taxon>Bacteroidota</taxon>
        <taxon>Cytophagia</taxon>
        <taxon>Cytophagales</taxon>
        <taxon>Spirosomataceae</taxon>
        <taxon>Fibrella</taxon>
    </lineage>
</organism>
<dbReference type="EMBL" id="JAFMYU010000024">
    <property type="protein sequence ID" value="MBO0933903.1"/>
    <property type="molecule type" value="Genomic_DNA"/>
</dbReference>
<name>A0A939GCK1_9BACT</name>
<accession>A0A939GCK1</accession>
<proteinExistence type="predicted"/>
<dbReference type="Pfam" id="PF11325">
    <property type="entry name" value="DUF3127"/>
    <property type="match status" value="1"/>
</dbReference>
<dbReference type="Proteomes" id="UP000664795">
    <property type="component" value="Unassembled WGS sequence"/>
</dbReference>